<dbReference type="InterPro" id="IPR002725">
    <property type="entry name" value="YgjP-like_metallopeptidase"/>
</dbReference>
<dbReference type="Gene3D" id="3.30.2010.10">
    <property type="entry name" value="Metalloproteases ('zincins'), catalytic domain"/>
    <property type="match status" value="1"/>
</dbReference>
<evidence type="ECO:0000313" key="2">
    <source>
        <dbReference type="EMBL" id="KKQ69961.1"/>
    </source>
</evidence>
<accession>A0A0G0MYH8</accession>
<gene>
    <name evidence="2" type="ORF">US91_C0008G0081</name>
</gene>
<name>A0A0G0MYH8_9BACT</name>
<comment type="caution">
    <text evidence="2">The sequence shown here is derived from an EMBL/GenBank/DDBJ whole genome shotgun (WGS) entry which is preliminary data.</text>
</comment>
<evidence type="ECO:0000313" key="3">
    <source>
        <dbReference type="Proteomes" id="UP000034022"/>
    </source>
</evidence>
<dbReference type="CDD" id="cd07344">
    <property type="entry name" value="M48_yhfN_like"/>
    <property type="match status" value="1"/>
</dbReference>
<dbReference type="AlphaFoldDB" id="A0A0G0MYH8"/>
<organism evidence="2 3">
    <name type="scientific">Candidatus Falkowbacteria bacterium GW2011_GWE1_38_31</name>
    <dbReference type="NCBI Taxonomy" id="1618638"/>
    <lineage>
        <taxon>Bacteria</taxon>
        <taxon>Candidatus Falkowiibacteriota</taxon>
    </lineage>
</organism>
<evidence type="ECO:0000259" key="1">
    <source>
        <dbReference type="Pfam" id="PF01863"/>
    </source>
</evidence>
<proteinExistence type="predicted"/>
<feature type="domain" description="YgjP-like metallopeptidase" evidence="1">
    <location>
        <begin position="83"/>
        <end position="181"/>
    </location>
</feature>
<dbReference type="InterPro" id="IPR053136">
    <property type="entry name" value="UTP_pyrophosphatase-like"/>
</dbReference>
<feature type="domain" description="YgjP-like metallopeptidase" evidence="1">
    <location>
        <begin position="23"/>
        <end position="72"/>
    </location>
</feature>
<dbReference type="Proteomes" id="UP000034022">
    <property type="component" value="Unassembled WGS sequence"/>
</dbReference>
<reference evidence="2 3" key="1">
    <citation type="journal article" date="2015" name="Nature">
        <title>rRNA introns, odd ribosomes, and small enigmatic genomes across a large radiation of phyla.</title>
        <authorList>
            <person name="Brown C.T."/>
            <person name="Hug L.A."/>
            <person name="Thomas B.C."/>
            <person name="Sharon I."/>
            <person name="Castelle C.J."/>
            <person name="Singh A."/>
            <person name="Wilkins M.J."/>
            <person name="Williams K.H."/>
            <person name="Banfield J.F."/>
        </authorList>
    </citation>
    <scope>NUCLEOTIDE SEQUENCE [LARGE SCALE GENOMIC DNA]</scope>
</reference>
<dbReference type="PANTHER" id="PTHR30399">
    <property type="entry name" value="UNCHARACTERIZED PROTEIN YGJP"/>
    <property type="match status" value="1"/>
</dbReference>
<protein>
    <recommendedName>
        <fullName evidence="1">YgjP-like metallopeptidase domain-containing protein</fullName>
    </recommendedName>
</protein>
<dbReference type="EMBL" id="LBUU01000008">
    <property type="protein sequence ID" value="KKQ69961.1"/>
    <property type="molecule type" value="Genomic_DNA"/>
</dbReference>
<sequence length="183" mass="21777">MPYKVSVKNQDIIYDIKKNSRSKNLRLSVRADASVLVTMPKIFPKFMAKNFIIKQADWIFDKLAKFKDIKKPLLNNIDYHKKKAEARKIVLQKIKELNRNYNFKYGTIAIRNQRTRWGSCSSLGNLNFSYKICFLPENLQDYIIVHELCHLRELNHSAAFWKLVERTVPDYLVLRKDLKKHKF</sequence>
<dbReference type="PANTHER" id="PTHR30399:SF1">
    <property type="entry name" value="UTP PYROPHOSPHATASE"/>
    <property type="match status" value="1"/>
</dbReference>
<dbReference type="Pfam" id="PF01863">
    <property type="entry name" value="YgjP-like"/>
    <property type="match status" value="2"/>
</dbReference>